<dbReference type="EMBL" id="FP929045">
    <property type="protein sequence ID" value="CBK98152.1"/>
    <property type="molecule type" value="Genomic_DNA"/>
</dbReference>
<name>D4K3Q9_9FIRM</name>
<reference evidence="1 2" key="1">
    <citation type="submission" date="2010-03" db="EMBL/GenBank/DDBJ databases">
        <title>The genome sequence of Faecalibacterium prausnitzii L2/6.</title>
        <authorList>
            <consortium name="metaHIT consortium -- http://www.metahit.eu/"/>
            <person name="Pajon A."/>
            <person name="Turner K."/>
            <person name="Parkhill J."/>
            <person name="Duncan S."/>
            <person name="Flint H."/>
        </authorList>
    </citation>
    <scope>NUCLEOTIDE SEQUENCE [LARGE SCALE GENOMIC DNA]</scope>
    <source>
        <strain evidence="2">L2-6</strain>
    </source>
</reference>
<accession>D4K3Q9</accession>
<sequence>MYLFVGNCVILVLRPTPPSFMGREVKVMAPILTILESVVANVISHYICKWLNRFDKDRKPD</sequence>
<organism evidence="1 2">
    <name type="scientific">Faecalibacterium prausnitzii L2-6</name>
    <dbReference type="NCBI Taxonomy" id="718252"/>
    <lineage>
        <taxon>Bacteria</taxon>
        <taxon>Bacillati</taxon>
        <taxon>Bacillota</taxon>
        <taxon>Clostridia</taxon>
        <taxon>Eubacteriales</taxon>
        <taxon>Oscillospiraceae</taxon>
        <taxon>Faecalibacterium</taxon>
    </lineage>
</organism>
<dbReference type="HOGENOM" id="CLU_2915718_0_0_9"/>
<reference evidence="1 2" key="2">
    <citation type="submission" date="2010-03" db="EMBL/GenBank/DDBJ databases">
        <authorList>
            <person name="Pajon A."/>
        </authorList>
    </citation>
    <scope>NUCLEOTIDE SEQUENCE [LARGE SCALE GENOMIC DNA]</scope>
    <source>
        <strain evidence="2">L2-6</strain>
    </source>
</reference>
<protein>
    <submittedName>
        <fullName evidence="1">Uncharacterized protein</fullName>
    </submittedName>
</protein>
<dbReference type="AlphaFoldDB" id="D4K3Q9"/>
<dbReference type="KEGG" id="fpr:FP2_05160"/>
<proteinExistence type="predicted"/>
<keyword evidence="2" id="KW-1185">Reference proteome</keyword>
<dbReference type="BioCyc" id="FPRA718252:G1375-428-MONOMER"/>
<gene>
    <name evidence="1" type="ORF">FP2_05160</name>
</gene>
<evidence type="ECO:0000313" key="2">
    <source>
        <dbReference type="Proteomes" id="UP000008804"/>
    </source>
</evidence>
<evidence type="ECO:0000313" key="1">
    <source>
        <dbReference type="EMBL" id="CBK98152.1"/>
    </source>
</evidence>
<dbReference type="Proteomes" id="UP000008804">
    <property type="component" value="Chromosome"/>
</dbReference>